<sequence>MDDFINKFYNNPYHLSKDEYQTIKSVLNKYKKSIIHNKYILFVADTKIMQKLFILYLYFYDYEINISKSHKHHLGIDLEFNFGKIALIQFNFGTHIWIIQPNDYDKNYLNILAELIFLNTKVYKVFHGGESLDIPYVYTYLLDNDKNKIIQFTKRYIDTRFLCEYFRIGQAERGKCSIYDGLLYFKTIDQNKYNELEELNKQLGPTWKFRWDIRKLSKLQLDYCYYDTLYLIDFMKDIYKRILSETPDYTRTYYYIIQIIRFVLLERKKVTYITNSVKDLVNKMNNYTVNQKTLLTIYQEKNQNIILKDKKGTIYMDFIGKENYIKNIVDILLRYVAYYAISKKYQIYKNKNQIKTEKIDIESFYSKINEIGMYKIINLLKMFEKEIFKNI</sequence>
<organism evidence="1">
    <name type="scientific">Klosneuvirus KNV1</name>
    <dbReference type="NCBI Taxonomy" id="1977640"/>
    <lineage>
        <taxon>Viruses</taxon>
        <taxon>Varidnaviria</taxon>
        <taxon>Bamfordvirae</taxon>
        <taxon>Nucleocytoviricota</taxon>
        <taxon>Megaviricetes</taxon>
        <taxon>Imitervirales</taxon>
        <taxon>Mimiviridae</taxon>
        <taxon>Klosneuvirinae</taxon>
        <taxon>Klosneuvirus</taxon>
    </lineage>
</organism>
<reference evidence="1" key="1">
    <citation type="journal article" date="2017" name="Science">
        <title>Giant viruses with an expanded complement of translation system components.</title>
        <authorList>
            <person name="Schulz F."/>
            <person name="Yutin N."/>
            <person name="Ivanova N.N."/>
            <person name="Ortega D.R."/>
            <person name="Lee T.K."/>
            <person name="Vierheilig J."/>
            <person name="Daims H."/>
            <person name="Horn M."/>
            <person name="Wagner M."/>
            <person name="Jensen G.J."/>
            <person name="Kyrpides N.C."/>
            <person name="Koonin E.V."/>
            <person name="Woyke T."/>
        </authorList>
    </citation>
    <scope>NUCLEOTIDE SEQUENCE</scope>
    <source>
        <strain evidence="1">KNV1</strain>
    </source>
</reference>
<name>A0A1V0SI94_9VIRU</name>
<dbReference type="InterPro" id="IPR036397">
    <property type="entry name" value="RNaseH_sf"/>
</dbReference>
<dbReference type="EMBL" id="KY684108">
    <property type="protein sequence ID" value="ARF11446.1"/>
    <property type="molecule type" value="Genomic_DNA"/>
</dbReference>
<accession>A0A1V0SI94</accession>
<gene>
    <name evidence="1" type="ORF">Klosneuvirus_1_303</name>
</gene>
<dbReference type="InterPro" id="IPR012337">
    <property type="entry name" value="RNaseH-like_sf"/>
</dbReference>
<protein>
    <submittedName>
        <fullName evidence="1">Uncharacterized protein</fullName>
    </submittedName>
</protein>
<dbReference type="GO" id="GO:0003676">
    <property type="term" value="F:nucleic acid binding"/>
    <property type="evidence" value="ECO:0007669"/>
    <property type="project" value="InterPro"/>
</dbReference>
<dbReference type="SUPFAM" id="SSF53098">
    <property type="entry name" value="Ribonuclease H-like"/>
    <property type="match status" value="1"/>
</dbReference>
<dbReference type="Gene3D" id="3.30.420.10">
    <property type="entry name" value="Ribonuclease H-like superfamily/Ribonuclease H"/>
    <property type="match status" value="1"/>
</dbReference>
<evidence type="ECO:0000313" key="1">
    <source>
        <dbReference type="EMBL" id="ARF11446.1"/>
    </source>
</evidence>
<proteinExistence type="predicted"/>